<reference evidence="8" key="2">
    <citation type="submission" date="2021-04" db="EMBL/GenBank/DDBJ databases">
        <authorList>
            <person name="Gilroy R."/>
        </authorList>
    </citation>
    <scope>NUCLEOTIDE SEQUENCE</scope>
    <source>
        <strain evidence="8">ChiHjej13B12-4958</strain>
    </source>
</reference>
<feature type="compositionally biased region" description="Low complexity" evidence="5">
    <location>
        <begin position="1"/>
        <end position="15"/>
    </location>
</feature>
<keyword evidence="4" id="KW-0067">ATP-binding</keyword>
<reference evidence="8" key="1">
    <citation type="journal article" date="2021" name="PeerJ">
        <title>Extensive microbial diversity within the chicken gut microbiome revealed by metagenomics and culture.</title>
        <authorList>
            <person name="Gilroy R."/>
            <person name="Ravi A."/>
            <person name="Getino M."/>
            <person name="Pursley I."/>
            <person name="Horton D.L."/>
            <person name="Alikhan N.F."/>
            <person name="Baker D."/>
            <person name="Gharbi K."/>
            <person name="Hall N."/>
            <person name="Watson M."/>
            <person name="Adriaenssens E.M."/>
            <person name="Foster-Nyarko E."/>
            <person name="Jarju S."/>
            <person name="Secka A."/>
            <person name="Antonio M."/>
            <person name="Oren A."/>
            <person name="Chaudhuri R.R."/>
            <person name="La Ragione R."/>
            <person name="Hildebrand F."/>
            <person name="Pallen M.J."/>
        </authorList>
    </citation>
    <scope>NUCLEOTIDE SEQUENCE</scope>
    <source>
        <strain evidence="8">ChiHjej13B12-4958</strain>
    </source>
</reference>
<evidence type="ECO:0000256" key="5">
    <source>
        <dbReference type="SAM" id="MobiDB-lite"/>
    </source>
</evidence>
<feature type="domain" description="DhaK" evidence="7">
    <location>
        <begin position="20"/>
        <end position="364"/>
    </location>
</feature>
<dbReference type="GO" id="GO:0047324">
    <property type="term" value="F:phosphoenolpyruvate-glycerone phosphotransferase activity"/>
    <property type="evidence" value="ECO:0007669"/>
    <property type="project" value="UniProtKB-EC"/>
</dbReference>
<dbReference type="Gene3D" id="3.30.1180.20">
    <property type="entry name" value="Dihydroxyacetone kinase, domain 2"/>
    <property type="match status" value="1"/>
</dbReference>
<feature type="domain" description="DhaL" evidence="6">
    <location>
        <begin position="392"/>
        <end position="594"/>
    </location>
</feature>
<protein>
    <submittedName>
        <fullName evidence="8">Dihydroxyacetone kinase subunit DhaK</fullName>
        <ecNumber evidence="8">2.7.1.121</ecNumber>
    </submittedName>
</protein>
<evidence type="ECO:0000313" key="9">
    <source>
        <dbReference type="Proteomes" id="UP000823858"/>
    </source>
</evidence>
<dbReference type="InterPro" id="IPR050861">
    <property type="entry name" value="Dihydroxyacetone_Kinase"/>
</dbReference>
<dbReference type="FunFam" id="3.30.1180.20:FF:000001">
    <property type="entry name" value="Dihydroxyacetone kinase 1"/>
    <property type="match status" value="1"/>
</dbReference>
<dbReference type="NCBIfam" id="NF011049">
    <property type="entry name" value="PRK14479.1"/>
    <property type="match status" value="1"/>
</dbReference>
<dbReference type="EC" id="2.7.1.121" evidence="8"/>
<dbReference type="EMBL" id="DWVP01000014">
    <property type="protein sequence ID" value="HJC85099.1"/>
    <property type="molecule type" value="Genomic_DNA"/>
</dbReference>
<dbReference type="GO" id="GO:0005829">
    <property type="term" value="C:cytosol"/>
    <property type="evidence" value="ECO:0007669"/>
    <property type="project" value="TreeGrafter"/>
</dbReference>
<dbReference type="PROSITE" id="PS51480">
    <property type="entry name" value="DHAL"/>
    <property type="match status" value="1"/>
</dbReference>
<evidence type="ECO:0000313" key="8">
    <source>
        <dbReference type="EMBL" id="HJC85099.1"/>
    </source>
</evidence>
<proteinExistence type="predicted"/>
<evidence type="ECO:0000256" key="4">
    <source>
        <dbReference type="ARBA" id="ARBA00022840"/>
    </source>
</evidence>
<dbReference type="FunFam" id="3.40.50.10440:FF:000001">
    <property type="entry name" value="Dihydroxyacetone kinase, DhaK subunit"/>
    <property type="match status" value="1"/>
</dbReference>
<dbReference type="SUPFAM" id="SSF82549">
    <property type="entry name" value="DAK1/DegV-like"/>
    <property type="match status" value="1"/>
</dbReference>
<dbReference type="Pfam" id="PF02734">
    <property type="entry name" value="Dak2"/>
    <property type="match status" value="1"/>
</dbReference>
<dbReference type="Pfam" id="PF02733">
    <property type="entry name" value="Dak1"/>
    <property type="match status" value="1"/>
</dbReference>
<organism evidence="8 9">
    <name type="scientific">Candidatus Corynebacterium faecigallinarum</name>
    <dbReference type="NCBI Taxonomy" id="2838528"/>
    <lineage>
        <taxon>Bacteria</taxon>
        <taxon>Bacillati</taxon>
        <taxon>Actinomycetota</taxon>
        <taxon>Actinomycetes</taxon>
        <taxon>Mycobacteriales</taxon>
        <taxon>Corynebacteriaceae</taxon>
        <taxon>Corynebacterium</taxon>
    </lineage>
</organism>
<evidence type="ECO:0000256" key="3">
    <source>
        <dbReference type="ARBA" id="ARBA00022777"/>
    </source>
</evidence>
<dbReference type="SUPFAM" id="SSF101473">
    <property type="entry name" value="DhaL-like"/>
    <property type="match status" value="1"/>
</dbReference>
<accession>A0A9D2QFH8</accession>
<name>A0A9D2QFH8_9CORY</name>
<keyword evidence="2" id="KW-0547">Nucleotide-binding</keyword>
<dbReference type="PANTHER" id="PTHR28629">
    <property type="entry name" value="TRIOKINASE/FMN CYCLASE"/>
    <property type="match status" value="1"/>
</dbReference>
<evidence type="ECO:0000256" key="2">
    <source>
        <dbReference type="ARBA" id="ARBA00022741"/>
    </source>
</evidence>
<dbReference type="AlphaFoldDB" id="A0A9D2QFH8"/>
<dbReference type="GO" id="GO:0005524">
    <property type="term" value="F:ATP binding"/>
    <property type="evidence" value="ECO:0007669"/>
    <property type="project" value="UniProtKB-KW"/>
</dbReference>
<dbReference type="GO" id="GO:0019563">
    <property type="term" value="P:glycerol catabolic process"/>
    <property type="evidence" value="ECO:0007669"/>
    <property type="project" value="TreeGrafter"/>
</dbReference>
<dbReference type="Gene3D" id="1.25.40.340">
    <property type="match status" value="1"/>
</dbReference>
<dbReference type="InterPro" id="IPR004006">
    <property type="entry name" value="DhaK_dom"/>
</dbReference>
<feature type="region of interest" description="Disordered" evidence="5">
    <location>
        <begin position="1"/>
        <end position="20"/>
    </location>
</feature>
<comment type="caution">
    <text evidence="8">The sequence shown here is derived from an EMBL/GenBank/DDBJ whole genome shotgun (WGS) entry which is preliminary data.</text>
</comment>
<evidence type="ECO:0000259" key="6">
    <source>
        <dbReference type="PROSITE" id="PS51480"/>
    </source>
</evidence>
<dbReference type="PROSITE" id="PS51481">
    <property type="entry name" value="DHAK"/>
    <property type="match status" value="1"/>
</dbReference>
<keyword evidence="1 8" id="KW-0808">Transferase</keyword>
<evidence type="ECO:0000256" key="1">
    <source>
        <dbReference type="ARBA" id="ARBA00022679"/>
    </source>
</evidence>
<dbReference type="PANTHER" id="PTHR28629:SF4">
    <property type="entry name" value="TRIOKINASE_FMN CYCLASE"/>
    <property type="match status" value="1"/>
</dbReference>
<dbReference type="InterPro" id="IPR036117">
    <property type="entry name" value="DhaL_dom_sf"/>
</dbReference>
<evidence type="ECO:0000259" key="7">
    <source>
        <dbReference type="PROSITE" id="PS51481"/>
    </source>
</evidence>
<feature type="region of interest" description="Disordered" evidence="5">
    <location>
        <begin position="152"/>
        <end position="172"/>
    </location>
</feature>
<sequence length="596" mass="59922">MAESSPRSLSGSLPRSFRDTPDTFLEQSLGGFVASHPDARWDDHGFIARATPVVTDAGGPAVAVISGGGSGHEPMHSGFLGEGMLAAAVPGHLFTSPNAVQITEATRWANDAGGGRGVVHIVKNYTGDIINFRVARQGLPEVDTREVIVADDVATGGSADPESSDGPGRRGTGATILVEKVAGAAAHRGYSLNDVTRVARTVADNSRSMAAALAPGHLPTSGRDTFDLDEGEMEIGVGIHGEPGVERTGVSEAAEVASRLVDAIVDDLGLTAGDSVIGLVNGLGGTTLLELNLVFDHVLRRLTDAGIRVARSFVGSYVTSVNMAGVSVSLTRLGKGTADAAGTGSTAGTEILDLLDAPTSAPAWPQTIGVDPAPVDATMHVPEDIPGGGPEDGTNEWLSAFVAGVVGAVDDLTELDRLAGDGDFGTNMQAAFGDLPQPLTGSDADVLAALANRLFVRAGGTSGAVFGTLFREMSVTAAGGADAGLTAGELAQALQRALVAVTELGGAAPGDRTMVDALAPAAAAAKDAVTGAGASSPDAAPDLAAIHAAAMEGARSTADLSGHKGRASYLGDRARGVIDPGALVVAWLFGGAGEMN</sequence>
<dbReference type="Gene3D" id="3.40.50.10440">
    <property type="entry name" value="Dihydroxyacetone kinase, domain 1"/>
    <property type="match status" value="1"/>
</dbReference>
<dbReference type="Proteomes" id="UP000823858">
    <property type="component" value="Unassembled WGS sequence"/>
</dbReference>
<dbReference type="SMART" id="SM01120">
    <property type="entry name" value="Dak2"/>
    <property type="match status" value="1"/>
</dbReference>
<gene>
    <name evidence="8" type="ORF">H9751_06075</name>
</gene>
<keyword evidence="3 8" id="KW-0418">Kinase</keyword>
<dbReference type="InterPro" id="IPR004007">
    <property type="entry name" value="DhaL_dom"/>
</dbReference>
<dbReference type="GO" id="GO:0004371">
    <property type="term" value="F:glycerone kinase activity"/>
    <property type="evidence" value="ECO:0007669"/>
    <property type="project" value="InterPro"/>
</dbReference>